<sequence length="215" mass="26032">MFQYSIQASEIEEGIEFLGDIYQDYDNFNYNNNNGDYNNYQNFQHPTYYNNVSDEVIQQTSSLLPQEQPQNYQQQQQSNEQNTSNQLSSTNLIKKQTYNENTKNCPRDYVRQLILKKNTHKFTKYFNSNRITEQQYLAFCNKFFKRNNVTMKAIKQALKKDNDDNFSQEQYCFQQIIIHVLPFIIRKKNENRNDDQVTNDQWKWVFHFLSNYIYS</sequence>
<protein>
    <submittedName>
        <fullName evidence="2">Uncharacterized protein</fullName>
    </submittedName>
</protein>
<evidence type="ECO:0000256" key="1">
    <source>
        <dbReference type="SAM" id="MobiDB-lite"/>
    </source>
</evidence>
<dbReference type="EMBL" id="GG662699">
    <property type="protein sequence ID" value="EAR96213.1"/>
    <property type="molecule type" value="Genomic_DNA"/>
</dbReference>
<feature type="region of interest" description="Disordered" evidence="1">
    <location>
        <begin position="61"/>
        <end position="87"/>
    </location>
</feature>
<dbReference type="InParanoid" id="I7LUX2"/>
<dbReference type="Proteomes" id="UP000009168">
    <property type="component" value="Unassembled WGS sequence"/>
</dbReference>
<dbReference type="AlphaFoldDB" id="I7LUX2"/>
<dbReference type="HOGENOM" id="CLU_1279950_0_0_1"/>
<proteinExistence type="predicted"/>
<reference evidence="3" key="1">
    <citation type="journal article" date="2006" name="PLoS Biol.">
        <title>Macronuclear genome sequence of the ciliate Tetrahymena thermophila, a model eukaryote.</title>
        <authorList>
            <person name="Eisen J.A."/>
            <person name="Coyne R.S."/>
            <person name="Wu M."/>
            <person name="Wu D."/>
            <person name="Thiagarajan M."/>
            <person name="Wortman J.R."/>
            <person name="Badger J.H."/>
            <person name="Ren Q."/>
            <person name="Amedeo P."/>
            <person name="Jones K.M."/>
            <person name="Tallon L.J."/>
            <person name="Delcher A.L."/>
            <person name="Salzberg S.L."/>
            <person name="Silva J.C."/>
            <person name="Haas B.J."/>
            <person name="Majoros W.H."/>
            <person name="Farzad M."/>
            <person name="Carlton J.M."/>
            <person name="Smith R.K. Jr."/>
            <person name="Garg J."/>
            <person name="Pearlman R.E."/>
            <person name="Karrer K.M."/>
            <person name="Sun L."/>
            <person name="Manning G."/>
            <person name="Elde N.C."/>
            <person name="Turkewitz A.P."/>
            <person name="Asai D.J."/>
            <person name="Wilkes D.E."/>
            <person name="Wang Y."/>
            <person name="Cai H."/>
            <person name="Collins K."/>
            <person name="Stewart B.A."/>
            <person name="Lee S.R."/>
            <person name="Wilamowska K."/>
            <person name="Weinberg Z."/>
            <person name="Ruzzo W.L."/>
            <person name="Wloga D."/>
            <person name="Gaertig J."/>
            <person name="Frankel J."/>
            <person name="Tsao C.-C."/>
            <person name="Gorovsky M.A."/>
            <person name="Keeling P.J."/>
            <person name="Waller R.F."/>
            <person name="Patron N.J."/>
            <person name="Cherry J.M."/>
            <person name="Stover N.A."/>
            <person name="Krieger C.J."/>
            <person name="del Toro C."/>
            <person name="Ryder H.F."/>
            <person name="Williamson S.C."/>
            <person name="Barbeau R.A."/>
            <person name="Hamilton E.P."/>
            <person name="Orias E."/>
        </authorList>
    </citation>
    <scope>NUCLEOTIDE SEQUENCE [LARGE SCALE GENOMIC DNA]</scope>
    <source>
        <strain evidence="3">SB210</strain>
    </source>
</reference>
<dbReference type="RefSeq" id="XP_001016458.1">
    <property type="nucleotide sequence ID" value="XM_001016458.2"/>
</dbReference>
<name>I7LUX2_TETTS</name>
<dbReference type="GeneID" id="7829996"/>
<gene>
    <name evidence="2" type="ORF">TTHERM_00129900</name>
</gene>
<feature type="compositionally biased region" description="Low complexity" evidence="1">
    <location>
        <begin position="63"/>
        <end position="87"/>
    </location>
</feature>
<dbReference type="KEGG" id="tet:TTHERM_00129900"/>
<accession>I7LUX2</accession>
<evidence type="ECO:0000313" key="3">
    <source>
        <dbReference type="Proteomes" id="UP000009168"/>
    </source>
</evidence>
<evidence type="ECO:0000313" key="2">
    <source>
        <dbReference type="EMBL" id="EAR96213.1"/>
    </source>
</evidence>
<keyword evidence="3" id="KW-1185">Reference proteome</keyword>
<organism evidence="2 3">
    <name type="scientific">Tetrahymena thermophila (strain SB210)</name>
    <dbReference type="NCBI Taxonomy" id="312017"/>
    <lineage>
        <taxon>Eukaryota</taxon>
        <taxon>Sar</taxon>
        <taxon>Alveolata</taxon>
        <taxon>Ciliophora</taxon>
        <taxon>Intramacronucleata</taxon>
        <taxon>Oligohymenophorea</taxon>
        <taxon>Hymenostomatida</taxon>
        <taxon>Tetrahymenina</taxon>
        <taxon>Tetrahymenidae</taxon>
        <taxon>Tetrahymena</taxon>
    </lineage>
</organism>